<name>A0A0F8W6Y8_9ZZZZ</name>
<protein>
    <submittedName>
        <fullName evidence="1">Uncharacterized protein</fullName>
    </submittedName>
</protein>
<reference evidence="1" key="1">
    <citation type="journal article" date="2015" name="Nature">
        <title>Complex archaea that bridge the gap between prokaryotes and eukaryotes.</title>
        <authorList>
            <person name="Spang A."/>
            <person name="Saw J.H."/>
            <person name="Jorgensen S.L."/>
            <person name="Zaremba-Niedzwiedzka K."/>
            <person name="Martijn J."/>
            <person name="Lind A.E."/>
            <person name="van Eijk R."/>
            <person name="Schleper C."/>
            <person name="Guy L."/>
            <person name="Ettema T.J."/>
        </authorList>
    </citation>
    <scope>NUCLEOTIDE SEQUENCE</scope>
</reference>
<dbReference type="AlphaFoldDB" id="A0A0F8W6Y8"/>
<sequence>MRSTNEIMIAVQECEPCTEEELRLCIAALQAKLYFAKKAANDMAKAIGDGQTKARFRAAFWKNDADRRFKAMKMPVDEYLGAGNTPGTSEHAERLRFSKAVVKKAIGVEL</sequence>
<comment type="caution">
    <text evidence="1">The sequence shown here is derived from an EMBL/GenBank/DDBJ whole genome shotgun (WGS) entry which is preliminary data.</text>
</comment>
<evidence type="ECO:0000313" key="1">
    <source>
        <dbReference type="EMBL" id="KKK52537.1"/>
    </source>
</evidence>
<proteinExistence type="predicted"/>
<dbReference type="EMBL" id="LAZR01066969">
    <property type="protein sequence ID" value="KKK52537.1"/>
    <property type="molecule type" value="Genomic_DNA"/>
</dbReference>
<accession>A0A0F8W6Y8</accession>
<gene>
    <name evidence="1" type="ORF">LCGC14_3103940</name>
</gene>
<organism evidence="1">
    <name type="scientific">marine sediment metagenome</name>
    <dbReference type="NCBI Taxonomy" id="412755"/>
    <lineage>
        <taxon>unclassified sequences</taxon>
        <taxon>metagenomes</taxon>
        <taxon>ecological metagenomes</taxon>
    </lineage>
</organism>